<dbReference type="InterPro" id="IPR039421">
    <property type="entry name" value="Type_1_exporter"/>
</dbReference>
<protein>
    <submittedName>
        <fullName evidence="2">Nucleus isoform 1</fullName>
    </submittedName>
</protein>
<dbReference type="PANTHER" id="PTHR24222">
    <property type="entry name" value="ABC TRANSPORTER B FAMILY"/>
    <property type="match status" value="1"/>
</dbReference>
<name>A0A6A2YSG9_HIBSY</name>
<reference evidence="2" key="1">
    <citation type="submission" date="2019-09" db="EMBL/GenBank/DDBJ databases">
        <title>Draft genome information of white flower Hibiscus syriacus.</title>
        <authorList>
            <person name="Kim Y.-M."/>
        </authorList>
    </citation>
    <scope>NUCLEOTIDE SEQUENCE [LARGE SCALE GENOMIC DNA]</scope>
    <source>
        <strain evidence="2">YM2019G1</strain>
    </source>
</reference>
<dbReference type="Proteomes" id="UP000436088">
    <property type="component" value="Unassembled WGS sequence"/>
</dbReference>
<keyword evidence="3" id="KW-1185">Reference proteome</keyword>
<dbReference type="SUPFAM" id="SSF52540">
    <property type="entry name" value="P-loop containing nucleoside triphosphate hydrolases"/>
    <property type="match status" value="1"/>
</dbReference>
<organism evidence="2 3">
    <name type="scientific">Hibiscus syriacus</name>
    <name type="common">Rose of Sharon</name>
    <dbReference type="NCBI Taxonomy" id="106335"/>
    <lineage>
        <taxon>Eukaryota</taxon>
        <taxon>Viridiplantae</taxon>
        <taxon>Streptophyta</taxon>
        <taxon>Embryophyta</taxon>
        <taxon>Tracheophyta</taxon>
        <taxon>Spermatophyta</taxon>
        <taxon>Magnoliopsida</taxon>
        <taxon>eudicotyledons</taxon>
        <taxon>Gunneridae</taxon>
        <taxon>Pentapetalae</taxon>
        <taxon>rosids</taxon>
        <taxon>malvids</taxon>
        <taxon>Malvales</taxon>
        <taxon>Malvaceae</taxon>
        <taxon>Malvoideae</taxon>
        <taxon>Hibiscus</taxon>
    </lineage>
</organism>
<gene>
    <name evidence="2" type="ORF">F3Y22_tig00111239pilonHSYRG00065</name>
</gene>
<feature type="region of interest" description="Disordered" evidence="1">
    <location>
        <begin position="148"/>
        <end position="168"/>
    </location>
</feature>
<evidence type="ECO:0000313" key="2">
    <source>
        <dbReference type="EMBL" id="KAE8682428.1"/>
    </source>
</evidence>
<dbReference type="AlphaFoldDB" id="A0A6A2YSG9"/>
<comment type="caution">
    <text evidence="2">The sequence shown here is derived from an EMBL/GenBank/DDBJ whole genome shotgun (WGS) entry which is preliminary data.</text>
</comment>
<dbReference type="InterPro" id="IPR027417">
    <property type="entry name" value="P-loop_NTPase"/>
</dbReference>
<proteinExistence type="predicted"/>
<accession>A0A6A2YSG9</accession>
<dbReference type="Gene3D" id="3.40.50.300">
    <property type="entry name" value="P-loop containing nucleotide triphosphate hydrolases"/>
    <property type="match status" value="1"/>
</dbReference>
<dbReference type="GO" id="GO:0042626">
    <property type="term" value="F:ATPase-coupled transmembrane transporter activity"/>
    <property type="evidence" value="ECO:0007669"/>
    <property type="project" value="TreeGrafter"/>
</dbReference>
<dbReference type="EMBL" id="VEPZ02001280">
    <property type="protein sequence ID" value="KAE8682428.1"/>
    <property type="molecule type" value="Genomic_DNA"/>
</dbReference>
<evidence type="ECO:0000256" key="1">
    <source>
        <dbReference type="SAM" id="MobiDB-lite"/>
    </source>
</evidence>
<dbReference type="PANTHER" id="PTHR24222:SF79">
    <property type="entry name" value="ATP BINDING CASSETTE SUBFAMILY B"/>
    <property type="match status" value="1"/>
</dbReference>
<dbReference type="GO" id="GO:0005886">
    <property type="term" value="C:plasma membrane"/>
    <property type="evidence" value="ECO:0007669"/>
    <property type="project" value="TreeGrafter"/>
</dbReference>
<sequence>MLRGEVEFKGVEFAYPSRPENMIFKDFISKFQLGRLWPCSSCSGHRWDCATKASNAHNFISQLPQGYDTQATSALDSESECIVQEALNKASLGRTIIIVSHCLSIIRHADLIDVVQDGQVMEIGSHDELMVNENGFYLMLVQLQDTEQEQVHEKDTSTNVPVPITKNDFNDANDHQISIASSTSSRNEWQG</sequence>
<evidence type="ECO:0000313" key="3">
    <source>
        <dbReference type="Proteomes" id="UP000436088"/>
    </source>
</evidence>